<evidence type="ECO:0000313" key="4">
    <source>
        <dbReference type="Proteomes" id="UP001302676"/>
    </source>
</evidence>
<dbReference type="InterPro" id="IPR000008">
    <property type="entry name" value="C2_dom"/>
</dbReference>
<dbReference type="InterPro" id="IPR052981">
    <property type="entry name" value="Ingression_C2_domain"/>
</dbReference>
<feature type="compositionally biased region" description="Polar residues" evidence="1">
    <location>
        <begin position="349"/>
        <end position="365"/>
    </location>
</feature>
<feature type="compositionally biased region" description="Basic residues" evidence="1">
    <location>
        <begin position="974"/>
        <end position="984"/>
    </location>
</feature>
<feature type="compositionally biased region" description="Polar residues" evidence="1">
    <location>
        <begin position="401"/>
        <end position="415"/>
    </location>
</feature>
<feature type="region of interest" description="Disordered" evidence="1">
    <location>
        <begin position="747"/>
        <end position="1041"/>
    </location>
</feature>
<feature type="compositionally biased region" description="Pro residues" evidence="1">
    <location>
        <begin position="210"/>
        <end position="229"/>
    </location>
</feature>
<feature type="compositionally biased region" description="Low complexity" evidence="1">
    <location>
        <begin position="953"/>
        <end position="962"/>
    </location>
</feature>
<sequence>MTTKAKTHPLNGMHTAGIFSDMSVDGPEIGTLVLVIDRAKNLPNRKTIGKQDPYCAARLGKEAKKTTTDIRGGQTPKWDQELRFTVHDSPDYYQIKVSVFNDDKRTELIGEAWIDLRDIVVPGGGQSDQWHQLACRGKYAGEVRIEVTYYDNRAKPEKAVVKAKPPVAAEPEQIQSAPAPAAPGTAAGPRPVPKRRPLPSDPVTGKTPALPSPVAPEVETPPRPQPNPAPAAHQQIEYNQVSAPAAAPLPAPAPVPAPQHYKQPPQDRGVELGTPSRRQDVPSQQYRTPERPDQYPPQQDPGYRPHPQQQQQQQLVYDPRHGNAHEHLAEPRAMEDDRPPPPPAHRSRAGSNPSANAPFQATPPTMRQDVLRHEAHRNSVSGSYPGRPTYKAYDSAPPSLPSSQYPTPEQGQPSRHYSYDPAYEPQRTMQATVEDVPESPESSNNPRRSSGRWPISQPQPPTQSQSYSQPQPPAQSQPYSQSQPQLDRDREYDLTASPAPLALSSRNSNEAVRYPPEPRYQGTNGYQAAAPEMPQRQSPDYAPNYGRHSESSLPLHIPHSEQRALTYRGEDEAVGYSPAPAPVPAALVPGIDPAVAQEISDRAHHERRQSFAQPRGYSQALVETQPRGRTMNDRYSQDVVPAYNNGNTGTHGRAAHTYTNGPSTSSVNVVIKSRAYSPNPARDPSPNPHHTIRRKSVSPRPPVDPRKISGIPFGPDSYDAINPHASTAAVRDEASLRPDYSEATGKIITHDGREVDPSDHLPVESWAPEPEPKPPSSNSASARPSPAGPQPAPTSGRRPLRVAGRTQSMLPSASSSSAITFSGGITDHVEPVSSGHRNRLQKKAGYRQSTSAIVPIMSGANGPGVTTSSSSGNGPNLLRKSSGASGHSMEPPSHHDNNFSSQRGTITRASTFDNYTSDRDPYAAPSHHSTSSSSAAAIYGTSPGSQRHHHQQHNSYNSSSHNSHLRGVSPGRGPSHHHHQHPHHNPYPAQQNQYSRSTGNLHSAMGSISSSGSGPPIPAKIPLALPPPGSSSSDTGGSMSGALQLHSSSVARRAGSGIDDGYGYGGEYDRGRDGGRGRDMGDDGYDGYSDQYGYGGSNGGGGYRGKGGGGGGGGMLSLEEEFRQIDIGTGRSSRRHGPHHGGGGLPSQHGYHGHGGPGQQQQHYGGVYGQGGY</sequence>
<dbReference type="Pfam" id="PF00168">
    <property type="entry name" value="C2"/>
    <property type="match status" value="1"/>
</dbReference>
<organism evidence="3 4">
    <name type="scientific">Dichotomopilus funicola</name>
    <dbReference type="NCBI Taxonomy" id="1934379"/>
    <lineage>
        <taxon>Eukaryota</taxon>
        <taxon>Fungi</taxon>
        <taxon>Dikarya</taxon>
        <taxon>Ascomycota</taxon>
        <taxon>Pezizomycotina</taxon>
        <taxon>Sordariomycetes</taxon>
        <taxon>Sordariomycetidae</taxon>
        <taxon>Sordariales</taxon>
        <taxon>Chaetomiaceae</taxon>
        <taxon>Dichotomopilus</taxon>
    </lineage>
</organism>
<dbReference type="SUPFAM" id="SSF49562">
    <property type="entry name" value="C2 domain (Calcium/lipid-binding domain, CaLB)"/>
    <property type="match status" value="1"/>
</dbReference>
<dbReference type="PANTHER" id="PTHR47052">
    <property type="entry name" value="CONSERVED SERINE PROLINE-RICH PROTEIN (AFU_ORTHOLOGUE AFUA_2G01790)"/>
    <property type="match status" value="1"/>
</dbReference>
<feature type="domain" description="C2" evidence="2">
    <location>
        <begin position="12"/>
        <end position="131"/>
    </location>
</feature>
<feature type="region of interest" description="Disordered" evidence="1">
    <location>
        <begin position="601"/>
        <end position="722"/>
    </location>
</feature>
<dbReference type="InterPro" id="IPR037791">
    <property type="entry name" value="C2_fungal_Inn1"/>
</dbReference>
<feature type="compositionally biased region" description="Pro residues" evidence="1">
    <location>
        <begin position="1015"/>
        <end position="1029"/>
    </location>
</feature>
<dbReference type="PROSITE" id="PS50004">
    <property type="entry name" value="C2"/>
    <property type="match status" value="1"/>
</dbReference>
<feature type="compositionally biased region" description="Low complexity" evidence="1">
    <location>
        <begin position="812"/>
        <end position="826"/>
    </location>
</feature>
<feature type="compositionally biased region" description="Basic and acidic residues" evidence="1">
    <location>
        <begin position="748"/>
        <end position="762"/>
    </location>
</feature>
<dbReference type="EMBL" id="MU853627">
    <property type="protein sequence ID" value="KAK4140601.1"/>
    <property type="molecule type" value="Genomic_DNA"/>
</dbReference>
<feature type="compositionally biased region" description="Basic and acidic residues" evidence="1">
    <location>
        <begin position="1067"/>
        <end position="1081"/>
    </location>
</feature>
<comment type="caution">
    <text evidence="3">The sequence shown here is derived from an EMBL/GenBank/DDBJ whole genome shotgun (WGS) entry which is preliminary data.</text>
</comment>
<accession>A0AAN6ZKD9</accession>
<reference evidence="3" key="2">
    <citation type="submission" date="2023-05" db="EMBL/GenBank/DDBJ databases">
        <authorList>
            <consortium name="Lawrence Berkeley National Laboratory"/>
            <person name="Steindorff A."/>
            <person name="Hensen N."/>
            <person name="Bonometti L."/>
            <person name="Westerberg I."/>
            <person name="Brannstrom I.O."/>
            <person name="Guillou S."/>
            <person name="Cros-Aarteil S."/>
            <person name="Calhoun S."/>
            <person name="Haridas S."/>
            <person name="Kuo A."/>
            <person name="Mondo S."/>
            <person name="Pangilinan J."/>
            <person name="Riley R."/>
            <person name="Labutti K."/>
            <person name="Andreopoulos B."/>
            <person name="Lipzen A."/>
            <person name="Chen C."/>
            <person name="Yanf M."/>
            <person name="Daum C."/>
            <person name="Ng V."/>
            <person name="Clum A."/>
            <person name="Ohm R."/>
            <person name="Martin F."/>
            <person name="Silar P."/>
            <person name="Natvig D."/>
            <person name="Lalanne C."/>
            <person name="Gautier V."/>
            <person name="Ament-Velasquez S.L."/>
            <person name="Kruys A."/>
            <person name="Hutchinson M.I."/>
            <person name="Powell A.J."/>
            <person name="Barry K."/>
            <person name="Miller A.N."/>
            <person name="Grigoriev I.V."/>
            <person name="Debuchy R."/>
            <person name="Gladieux P."/>
            <person name="Thoren M.H."/>
            <person name="Johannesson H."/>
        </authorList>
    </citation>
    <scope>NUCLEOTIDE SEQUENCE</scope>
    <source>
        <strain evidence="3">CBS 141.50</strain>
    </source>
</reference>
<reference evidence="3" key="1">
    <citation type="journal article" date="2023" name="Mol. Phylogenet. Evol.">
        <title>Genome-scale phylogeny and comparative genomics of the fungal order Sordariales.</title>
        <authorList>
            <person name="Hensen N."/>
            <person name="Bonometti L."/>
            <person name="Westerberg I."/>
            <person name="Brannstrom I.O."/>
            <person name="Guillou S."/>
            <person name="Cros-Aarteil S."/>
            <person name="Calhoun S."/>
            <person name="Haridas S."/>
            <person name="Kuo A."/>
            <person name="Mondo S."/>
            <person name="Pangilinan J."/>
            <person name="Riley R."/>
            <person name="LaButti K."/>
            <person name="Andreopoulos B."/>
            <person name="Lipzen A."/>
            <person name="Chen C."/>
            <person name="Yan M."/>
            <person name="Daum C."/>
            <person name="Ng V."/>
            <person name="Clum A."/>
            <person name="Steindorff A."/>
            <person name="Ohm R.A."/>
            <person name="Martin F."/>
            <person name="Silar P."/>
            <person name="Natvig D.O."/>
            <person name="Lalanne C."/>
            <person name="Gautier V."/>
            <person name="Ament-Velasquez S.L."/>
            <person name="Kruys A."/>
            <person name="Hutchinson M.I."/>
            <person name="Powell A.J."/>
            <person name="Barry K."/>
            <person name="Miller A.N."/>
            <person name="Grigoriev I.V."/>
            <person name="Debuchy R."/>
            <person name="Gladieux P."/>
            <person name="Hiltunen Thoren M."/>
            <person name="Johannesson H."/>
        </authorList>
    </citation>
    <scope>NUCLEOTIDE SEQUENCE</scope>
    <source>
        <strain evidence="3">CBS 141.50</strain>
    </source>
</reference>
<feature type="compositionally biased region" description="Low complexity" evidence="1">
    <location>
        <begin position="439"/>
        <end position="448"/>
    </location>
</feature>
<dbReference type="InterPro" id="IPR035892">
    <property type="entry name" value="C2_domain_sf"/>
</dbReference>
<feature type="region of interest" description="Disordered" evidence="1">
    <location>
        <begin position="1054"/>
        <end position="1084"/>
    </location>
</feature>
<dbReference type="Gene3D" id="2.60.40.150">
    <property type="entry name" value="C2 domain"/>
    <property type="match status" value="1"/>
</dbReference>
<feature type="compositionally biased region" description="Basic and acidic residues" evidence="1">
    <location>
        <begin position="318"/>
        <end position="339"/>
    </location>
</feature>
<dbReference type="PANTHER" id="PTHR47052:SF3">
    <property type="entry name" value="INGRESSION PROTEIN 1"/>
    <property type="match status" value="1"/>
</dbReference>
<evidence type="ECO:0000259" key="2">
    <source>
        <dbReference type="PROSITE" id="PS50004"/>
    </source>
</evidence>
<feature type="compositionally biased region" description="Low complexity" evidence="1">
    <location>
        <begin position="476"/>
        <end position="485"/>
    </location>
</feature>
<feature type="compositionally biased region" description="Low complexity" evidence="1">
    <location>
        <begin position="776"/>
        <end position="785"/>
    </location>
</feature>
<dbReference type="SMART" id="SM00239">
    <property type="entry name" value="C2"/>
    <property type="match status" value="1"/>
</dbReference>
<feature type="compositionally biased region" description="Low complexity" evidence="1">
    <location>
        <begin position="162"/>
        <end position="189"/>
    </location>
</feature>
<feature type="compositionally biased region" description="Pro residues" evidence="1">
    <location>
        <begin position="247"/>
        <end position="257"/>
    </location>
</feature>
<feature type="compositionally biased region" description="Polar residues" evidence="1">
    <location>
        <begin position="898"/>
        <end position="915"/>
    </location>
</feature>
<proteinExistence type="predicted"/>
<feature type="compositionally biased region" description="Basic residues" evidence="1">
    <location>
        <begin position="836"/>
        <end position="845"/>
    </location>
</feature>
<name>A0AAN6ZKD9_9PEZI</name>
<dbReference type="CDD" id="cd08681">
    <property type="entry name" value="C2_fungal_Inn1p-like"/>
    <property type="match status" value="1"/>
</dbReference>
<gene>
    <name evidence="3" type="ORF">C8A04DRAFT_39754</name>
</gene>
<feature type="compositionally biased region" description="Polar residues" evidence="1">
    <location>
        <begin position="657"/>
        <end position="668"/>
    </location>
</feature>
<dbReference type="AlphaFoldDB" id="A0AAN6ZKD9"/>
<keyword evidence="4" id="KW-1185">Reference proteome</keyword>
<dbReference type="GeneID" id="87821316"/>
<protein>
    <recommendedName>
        <fullName evidence="2">C2 domain-containing protein</fullName>
    </recommendedName>
</protein>
<evidence type="ECO:0000256" key="1">
    <source>
        <dbReference type="SAM" id="MobiDB-lite"/>
    </source>
</evidence>
<feature type="compositionally biased region" description="Low complexity" evidence="1">
    <location>
        <begin position="923"/>
        <end position="937"/>
    </location>
</feature>
<dbReference type="Proteomes" id="UP001302676">
    <property type="component" value="Unassembled WGS sequence"/>
</dbReference>
<feature type="region of interest" description="Disordered" evidence="1">
    <location>
        <begin position="1129"/>
        <end position="1173"/>
    </location>
</feature>
<feature type="compositionally biased region" description="Low complexity" evidence="1">
    <location>
        <begin position="1030"/>
        <end position="1041"/>
    </location>
</feature>
<evidence type="ECO:0000313" key="3">
    <source>
        <dbReference type="EMBL" id="KAK4140601.1"/>
    </source>
</evidence>
<dbReference type="RefSeq" id="XP_062633972.1">
    <property type="nucleotide sequence ID" value="XM_062784703.1"/>
</dbReference>
<feature type="compositionally biased region" description="Polar residues" evidence="1">
    <location>
        <begin position="864"/>
        <end position="874"/>
    </location>
</feature>
<feature type="region of interest" description="Disordered" evidence="1">
    <location>
        <begin position="159"/>
        <end position="557"/>
    </location>
</feature>